<keyword evidence="1" id="KW-1133">Transmembrane helix</keyword>
<keyword evidence="1" id="KW-0812">Transmembrane</keyword>
<evidence type="ECO:0000313" key="3">
    <source>
        <dbReference type="Proteomes" id="UP000012047"/>
    </source>
</evidence>
<protein>
    <submittedName>
        <fullName evidence="2">Uncharacterized protein</fullName>
    </submittedName>
</protein>
<organism evidence="2 3">
    <name type="scientific">Acinetobacter johnsonii SH046</name>
    <dbReference type="NCBI Taxonomy" id="575586"/>
    <lineage>
        <taxon>Bacteria</taxon>
        <taxon>Pseudomonadati</taxon>
        <taxon>Pseudomonadota</taxon>
        <taxon>Gammaproteobacteria</taxon>
        <taxon>Moraxellales</taxon>
        <taxon>Moraxellaceae</taxon>
        <taxon>Acinetobacter</taxon>
    </lineage>
</organism>
<feature type="transmembrane region" description="Helical" evidence="1">
    <location>
        <begin position="250"/>
        <end position="267"/>
    </location>
</feature>
<dbReference type="eggNOG" id="ENOG5030TB6">
    <property type="taxonomic scope" value="Bacteria"/>
</dbReference>
<dbReference type="Proteomes" id="UP000012047">
    <property type="component" value="Unassembled WGS sequence"/>
</dbReference>
<evidence type="ECO:0000313" key="2">
    <source>
        <dbReference type="EMBL" id="EEY97577.1"/>
    </source>
</evidence>
<keyword evidence="1" id="KW-0472">Membrane</keyword>
<evidence type="ECO:0000256" key="1">
    <source>
        <dbReference type="SAM" id="Phobius"/>
    </source>
</evidence>
<proteinExistence type="predicted"/>
<dbReference type="EMBL" id="GG704964">
    <property type="protein sequence ID" value="EEY97577.1"/>
    <property type="molecule type" value="Genomic_DNA"/>
</dbReference>
<sequence length="269" mass="30764">MPSMIDDDFDFDQPVTRIPQNPQATKLLGNRLLQQAEQYLASMGSRPHAQLVESLRQLESEDSYFAVMADQLEYESDEPMANDVLNLLFFWQMANEKEADMTKFQLPNLIQTDYFQATLLDAYDAMDLGAFQAQRRSVIEEILKLYQQQCYAGCITVLYGQIEGILTDALIEHGYLKQNQTKFVDVYKIVPGLKGHEVKSLWHKVKIASEINPYFLSLEALKMDASSSVTASRHNMVHGADVTHFTQARSFILFIWLFAVISFLSTVKR</sequence>
<accession>D0S855</accession>
<dbReference type="AlphaFoldDB" id="D0S855"/>
<reference evidence="3" key="1">
    <citation type="journal article" date="2012" name="PLoS ONE">
        <title>The success of Acinetobacter species; genetic, metabolic and virulence attributes.</title>
        <authorList>
            <person name="Peleg A.Y."/>
            <person name="de Breij A."/>
            <person name="Adams M.D."/>
            <person name="Cerqueira G.M."/>
            <person name="Mocali S."/>
            <person name="Galardini M."/>
            <person name="Nibbering P.H."/>
            <person name="Earl A.M."/>
            <person name="Ward D.V."/>
            <person name="Paterson D.L."/>
            <person name="Seifert H."/>
            <person name="Dijkshoorn L."/>
        </authorList>
    </citation>
    <scope>NUCLEOTIDE SEQUENCE [LARGE SCALE GENOMIC DNA]</scope>
    <source>
        <strain evidence="3">SH046</strain>
    </source>
</reference>
<gene>
    <name evidence="2" type="ORF">HMPREF0016_00660</name>
</gene>
<name>D0S855_ACIJO</name>
<dbReference type="HOGENOM" id="CLU_1044384_0_0_6"/>